<proteinExistence type="predicted"/>
<name>A0A2P2Q5F3_RHIMU</name>
<accession>A0A2P2Q5F3</accession>
<dbReference type="AlphaFoldDB" id="A0A2P2Q5F3"/>
<sequence>MKTEIVSPEGCTNLVKGLLCAFQESQHFE</sequence>
<organism evidence="1">
    <name type="scientific">Rhizophora mucronata</name>
    <name type="common">Asiatic mangrove</name>
    <dbReference type="NCBI Taxonomy" id="61149"/>
    <lineage>
        <taxon>Eukaryota</taxon>
        <taxon>Viridiplantae</taxon>
        <taxon>Streptophyta</taxon>
        <taxon>Embryophyta</taxon>
        <taxon>Tracheophyta</taxon>
        <taxon>Spermatophyta</taxon>
        <taxon>Magnoliopsida</taxon>
        <taxon>eudicotyledons</taxon>
        <taxon>Gunneridae</taxon>
        <taxon>Pentapetalae</taxon>
        <taxon>rosids</taxon>
        <taxon>fabids</taxon>
        <taxon>Malpighiales</taxon>
        <taxon>Rhizophoraceae</taxon>
        <taxon>Rhizophora</taxon>
    </lineage>
</organism>
<evidence type="ECO:0000313" key="1">
    <source>
        <dbReference type="EMBL" id="MBX62214.1"/>
    </source>
</evidence>
<dbReference type="EMBL" id="GGEC01081730">
    <property type="protein sequence ID" value="MBX62214.1"/>
    <property type="molecule type" value="Transcribed_RNA"/>
</dbReference>
<reference evidence="1" key="1">
    <citation type="submission" date="2018-02" db="EMBL/GenBank/DDBJ databases">
        <title>Rhizophora mucronata_Transcriptome.</title>
        <authorList>
            <person name="Meera S.P."/>
            <person name="Sreeshan A."/>
            <person name="Augustine A."/>
        </authorList>
    </citation>
    <scope>NUCLEOTIDE SEQUENCE</scope>
    <source>
        <tissue evidence="1">Leaf</tissue>
    </source>
</reference>
<protein>
    <submittedName>
        <fullName evidence="1">Uncharacterized protein</fullName>
    </submittedName>
</protein>